<name>A0A1Y6LL93_ZYMTR</name>
<feature type="repeat" description="WD" evidence="3">
    <location>
        <begin position="94"/>
        <end position="124"/>
    </location>
</feature>
<dbReference type="AlphaFoldDB" id="A0A1Y6LL93"/>
<evidence type="ECO:0000256" key="1">
    <source>
        <dbReference type="ARBA" id="ARBA00022574"/>
    </source>
</evidence>
<keyword evidence="2" id="KW-0677">Repeat</keyword>
<evidence type="ECO:0000256" key="3">
    <source>
        <dbReference type="PROSITE-ProRule" id="PRU00221"/>
    </source>
</evidence>
<evidence type="ECO:0000313" key="5">
    <source>
        <dbReference type="Proteomes" id="UP000215453"/>
    </source>
</evidence>
<dbReference type="PROSITE" id="PS50294">
    <property type="entry name" value="WD_REPEATS_REGION"/>
    <property type="match status" value="2"/>
</dbReference>
<organism evidence="4 5">
    <name type="scientific">Zymoseptoria tritici ST99CH_1A5</name>
    <dbReference type="NCBI Taxonomy" id="1276529"/>
    <lineage>
        <taxon>Eukaryota</taxon>
        <taxon>Fungi</taxon>
        <taxon>Dikarya</taxon>
        <taxon>Ascomycota</taxon>
        <taxon>Pezizomycotina</taxon>
        <taxon>Dothideomycetes</taxon>
        <taxon>Dothideomycetidae</taxon>
        <taxon>Mycosphaerellales</taxon>
        <taxon>Mycosphaerellaceae</taxon>
        <taxon>Zymoseptoria</taxon>
    </lineage>
</organism>
<dbReference type="PANTHER" id="PTHR19848:SF8">
    <property type="entry name" value="F-BOX AND WD REPEAT DOMAIN CONTAINING 7"/>
    <property type="match status" value="1"/>
</dbReference>
<dbReference type="SMART" id="SM00320">
    <property type="entry name" value="WD40"/>
    <property type="match status" value="6"/>
</dbReference>
<protein>
    <submittedName>
        <fullName evidence="4">Uncharacterized protein</fullName>
    </submittedName>
</protein>
<dbReference type="InterPro" id="IPR015943">
    <property type="entry name" value="WD40/YVTN_repeat-like_dom_sf"/>
</dbReference>
<gene>
    <name evidence="4" type="ORF">ZT1A5_G5621</name>
</gene>
<evidence type="ECO:0000256" key="2">
    <source>
        <dbReference type="ARBA" id="ARBA00022737"/>
    </source>
</evidence>
<reference evidence="4 5" key="1">
    <citation type="submission" date="2016-10" db="EMBL/GenBank/DDBJ databases">
        <authorList>
            <person name="Varghese N."/>
        </authorList>
    </citation>
    <scope>NUCLEOTIDE SEQUENCE [LARGE SCALE GENOMIC DNA]</scope>
</reference>
<dbReference type="SUPFAM" id="SSF50978">
    <property type="entry name" value="WD40 repeat-like"/>
    <property type="match status" value="1"/>
</dbReference>
<sequence>MSLEDIDPIRRTTLSDTAVVTAFTAGRNYMAAGLDNGTVFILSPGGDPIRALPAPNGAQMPVSMASKGSHLIIGHSAGMIEYWNLEEGVRITSFKAHEASVTSLIIHDAETVISSSHDTTIKIWLTTPSPWACQHTLHGHTDIVTKIATHNNLLASASHDGTCKIWSIPTGQLIHDLATHEGTELRSLAFDGEIIISGNVQGILRCWNAADGSFKAIRRSQTSLISHICIEEDVVVTAGADGKLVAWTKEGMEVLWSVKAHPFAIDGMEIEDGLVVTGGSCDVVKVWRLGDGTLVKEMGEKSDAVWKVGFTPDESGNILHAYWNKGAVVDILSIVSDPYAMTLSADHLPGLDTGSTTS</sequence>
<dbReference type="PANTHER" id="PTHR19848">
    <property type="entry name" value="WD40 REPEAT PROTEIN"/>
    <property type="match status" value="1"/>
</dbReference>
<dbReference type="InterPro" id="IPR036322">
    <property type="entry name" value="WD40_repeat_dom_sf"/>
</dbReference>
<dbReference type="Pfam" id="PF00400">
    <property type="entry name" value="WD40"/>
    <property type="match status" value="2"/>
</dbReference>
<dbReference type="InterPro" id="IPR001680">
    <property type="entry name" value="WD40_rpt"/>
</dbReference>
<keyword evidence="1 3" id="KW-0853">WD repeat</keyword>
<dbReference type="Gene3D" id="2.130.10.10">
    <property type="entry name" value="YVTN repeat-like/Quinoprotein amine dehydrogenase"/>
    <property type="match status" value="1"/>
</dbReference>
<feature type="repeat" description="WD" evidence="3">
    <location>
        <begin position="137"/>
        <end position="176"/>
    </location>
</feature>
<accession>A0A1Y6LL93</accession>
<proteinExistence type="predicted"/>
<dbReference type="EMBL" id="LT882680">
    <property type="protein sequence ID" value="SMY24180.1"/>
    <property type="molecule type" value="Genomic_DNA"/>
</dbReference>
<dbReference type="Proteomes" id="UP000215453">
    <property type="component" value="Chromosome 5"/>
</dbReference>
<dbReference type="PROSITE" id="PS50082">
    <property type="entry name" value="WD_REPEATS_2"/>
    <property type="match status" value="2"/>
</dbReference>
<evidence type="ECO:0000313" key="4">
    <source>
        <dbReference type="EMBL" id="SMY24180.1"/>
    </source>
</evidence>